<evidence type="ECO:0000256" key="1">
    <source>
        <dbReference type="ARBA" id="ARBA00001946"/>
    </source>
</evidence>
<keyword evidence="5" id="KW-0808">Transferase</keyword>
<dbReference type="GO" id="GO:0016740">
    <property type="term" value="F:transferase activity"/>
    <property type="evidence" value="ECO:0007669"/>
    <property type="project" value="UniProtKB-KW"/>
</dbReference>
<comment type="catalytic activity">
    <reaction evidence="10">
        <text>L-threonyl-[protein] + FAD = FMN-L-threonyl-[protein] + AMP + H(+)</text>
        <dbReference type="Rhea" id="RHEA:36847"/>
        <dbReference type="Rhea" id="RHEA-COMP:11060"/>
        <dbReference type="Rhea" id="RHEA-COMP:11061"/>
        <dbReference type="ChEBI" id="CHEBI:15378"/>
        <dbReference type="ChEBI" id="CHEBI:30013"/>
        <dbReference type="ChEBI" id="CHEBI:57692"/>
        <dbReference type="ChEBI" id="CHEBI:74257"/>
        <dbReference type="ChEBI" id="CHEBI:456215"/>
        <dbReference type="EC" id="2.7.1.180"/>
    </reaction>
</comment>
<keyword evidence="6" id="KW-0479">Metal-binding</keyword>
<dbReference type="EMBL" id="JACGWU010000009">
    <property type="protein sequence ID" value="MBA8829978.1"/>
    <property type="molecule type" value="Genomic_DNA"/>
</dbReference>
<dbReference type="InterPro" id="IPR024932">
    <property type="entry name" value="ApbE"/>
</dbReference>
<dbReference type="GO" id="GO:0046872">
    <property type="term" value="F:metal ion binding"/>
    <property type="evidence" value="ECO:0007669"/>
    <property type="project" value="UniProtKB-KW"/>
</dbReference>
<dbReference type="Gene3D" id="3.10.520.10">
    <property type="entry name" value="ApbE-like domains"/>
    <property type="match status" value="2"/>
</dbReference>
<reference evidence="11 12" key="1">
    <citation type="submission" date="2020-07" db="EMBL/GenBank/DDBJ databases">
        <title>Sequencing the genomes of 1000 actinobacteria strains.</title>
        <authorList>
            <person name="Klenk H.-P."/>
        </authorList>
    </citation>
    <scope>NUCLEOTIDE SEQUENCE [LARGE SCALE GENOMIC DNA]</scope>
    <source>
        <strain evidence="11 12">DSM 23737</strain>
    </source>
</reference>
<evidence type="ECO:0000256" key="8">
    <source>
        <dbReference type="ARBA" id="ARBA00022842"/>
    </source>
</evidence>
<organism evidence="11 12">
    <name type="scientific">Alpinimonas psychrophila</name>
    <dbReference type="NCBI Taxonomy" id="748908"/>
    <lineage>
        <taxon>Bacteria</taxon>
        <taxon>Bacillati</taxon>
        <taxon>Actinomycetota</taxon>
        <taxon>Actinomycetes</taxon>
        <taxon>Micrococcales</taxon>
        <taxon>Microbacteriaceae</taxon>
        <taxon>Alpinimonas</taxon>
    </lineage>
</organism>
<dbReference type="Pfam" id="PF02424">
    <property type="entry name" value="ApbE"/>
    <property type="match status" value="2"/>
</dbReference>
<dbReference type="PANTHER" id="PTHR30040">
    <property type="entry name" value="THIAMINE BIOSYNTHESIS LIPOPROTEIN APBE"/>
    <property type="match status" value="1"/>
</dbReference>
<gene>
    <name evidence="11" type="ORF">FB555_002105</name>
</gene>
<sequence>MTVHTFESMGTVVSVRLGALSTEVVDAPSIATDVGAARESVAIAAAQQVFDGLNEKFSLYREASEISQIARGEILLTASSERMRDAYAQALLWREATNGAFTPHRPDGVLDLSGTIKAVALAEAAAAIQSCGFTSFSVNAGGDILTHGIPQAGDGWVTGIVDPQNREELLSITALTPEFPAMATSGSAERGDHIWARPGATHDFLQVTVIAGDIITADVCATAIIAGGQETLDHLTAQFAIAVLVVKSNGELLANDRFPELVAR</sequence>
<evidence type="ECO:0000256" key="5">
    <source>
        <dbReference type="ARBA" id="ARBA00022679"/>
    </source>
</evidence>
<evidence type="ECO:0000256" key="6">
    <source>
        <dbReference type="ARBA" id="ARBA00022723"/>
    </source>
</evidence>
<protein>
    <recommendedName>
        <fullName evidence="3">FAD:protein FMN transferase</fullName>
        <ecNumber evidence="2">2.7.1.180</ecNumber>
    </recommendedName>
    <alternativeName>
        <fullName evidence="9">Flavin transferase</fullName>
    </alternativeName>
</protein>
<comment type="caution">
    <text evidence="11">The sequence shown here is derived from an EMBL/GenBank/DDBJ whole genome shotgun (WGS) entry which is preliminary data.</text>
</comment>
<evidence type="ECO:0000256" key="10">
    <source>
        <dbReference type="ARBA" id="ARBA00048540"/>
    </source>
</evidence>
<evidence type="ECO:0000256" key="3">
    <source>
        <dbReference type="ARBA" id="ARBA00016337"/>
    </source>
</evidence>
<evidence type="ECO:0000313" key="12">
    <source>
        <dbReference type="Proteomes" id="UP000524237"/>
    </source>
</evidence>
<evidence type="ECO:0000256" key="4">
    <source>
        <dbReference type="ARBA" id="ARBA00022630"/>
    </source>
</evidence>
<evidence type="ECO:0000256" key="7">
    <source>
        <dbReference type="ARBA" id="ARBA00022827"/>
    </source>
</evidence>
<name>A0A7W3JVE9_9MICO</name>
<evidence type="ECO:0000313" key="11">
    <source>
        <dbReference type="EMBL" id="MBA8829978.1"/>
    </source>
</evidence>
<dbReference type="PANTHER" id="PTHR30040:SF2">
    <property type="entry name" value="FAD:PROTEIN FMN TRANSFERASE"/>
    <property type="match status" value="1"/>
</dbReference>
<dbReference type="Proteomes" id="UP000524237">
    <property type="component" value="Unassembled WGS sequence"/>
</dbReference>
<dbReference type="RefSeq" id="WP_246323719.1">
    <property type="nucleotide sequence ID" value="NZ_JACGWU010000009.1"/>
</dbReference>
<keyword evidence="11" id="KW-0449">Lipoprotein</keyword>
<dbReference type="InterPro" id="IPR003374">
    <property type="entry name" value="ApbE-like_sf"/>
</dbReference>
<keyword evidence="8" id="KW-0460">Magnesium</keyword>
<dbReference type="SUPFAM" id="SSF143631">
    <property type="entry name" value="ApbE-like"/>
    <property type="match status" value="1"/>
</dbReference>
<keyword evidence="7" id="KW-0274">FAD</keyword>
<keyword evidence="12" id="KW-1185">Reference proteome</keyword>
<evidence type="ECO:0000256" key="9">
    <source>
        <dbReference type="ARBA" id="ARBA00031306"/>
    </source>
</evidence>
<proteinExistence type="predicted"/>
<keyword evidence="4" id="KW-0285">Flavoprotein</keyword>
<dbReference type="AlphaFoldDB" id="A0A7W3JVE9"/>
<accession>A0A7W3JVE9</accession>
<comment type="cofactor">
    <cofactor evidence="1">
        <name>Mg(2+)</name>
        <dbReference type="ChEBI" id="CHEBI:18420"/>
    </cofactor>
</comment>
<evidence type="ECO:0000256" key="2">
    <source>
        <dbReference type="ARBA" id="ARBA00011955"/>
    </source>
</evidence>
<dbReference type="EC" id="2.7.1.180" evidence="2"/>